<evidence type="ECO:0000313" key="1">
    <source>
        <dbReference type="EMBL" id="MDK7187495.1"/>
    </source>
</evidence>
<evidence type="ECO:0000313" key="2">
    <source>
        <dbReference type="Proteomes" id="UP001229251"/>
    </source>
</evidence>
<comment type="caution">
    <text evidence="1">The sequence shown here is derived from an EMBL/GenBank/DDBJ whole genome shotgun (WGS) entry which is preliminary data.</text>
</comment>
<organism evidence="1 2">
    <name type="scientific">Facklamia hominis</name>
    <dbReference type="NCBI Taxonomy" id="178214"/>
    <lineage>
        <taxon>Bacteria</taxon>
        <taxon>Bacillati</taxon>
        <taxon>Bacillota</taxon>
        <taxon>Bacilli</taxon>
        <taxon>Lactobacillales</taxon>
        <taxon>Aerococcaceae</taxon>
        <taxon>Facklamia</taxon>
    </lineage>
</organism>
<sequence length="48" mass="5732">MTAFDLLLKTKRNNSNVFKENWNGLYHKDDQFTYSEATLIVPKKKVRK</sequence>
<dbReference type="Proteomes" id="UP001229251">
    <property type="component" value="Unassembled WGS sequence"/>
</dbReference>
<dbReference type="AlphaFoldDB" id="A0AAJ1Q4X2"/>
<name>A0AAJ1Q4X2_9LACT</name>
<protein>
    <submittedName>
        <fullName evidence="1">Uncharacterized protein</fullName>
    </submittedName>
</protein>
<gene>
    <name evidence="1" type="ORF">QP433_05830</name>
</gene>
<reference evidence="1" key="1">
    <citation type="submission" date="2023-05" db="EMBL/GenBank/DDBJ databases">
        <title>Cataloging the Phylogenetic Diversity of Human Bladder Bacteria.</title>
        <authorList>
            <person name="Du J."/>
        </authorList>
    </citation>
    <scope>NUCLEOTIDE SEQUENCE</scope>
    <source>
        <strain evidence="1">UMB1231</strain>
    </source>
</reference>
<dbReference type="RefSeq" id="WP_006908039.1">
    <property type="nucleotide sequence ID" value="NZ_CAUPDI010000032.1"/>
</dbReference>
<proteinExistence type="predicted"/>
<accession>A0AAJ1Q4X2</accession>
<dbReference type="EMBL" id="JASOOE010000010">
    <property type="protein sequence ID" value="MDK7187495.1"/>
    <property type="molecule type" value="Genomic_DNA"/>
</dbReference>